<keyword evidence="2" id="KW-0344">Guanine-nucleotide releasing factor</keyword>
<organism evidence="6 7">
    <name type="scientific">Hemibagrus wyckioides</name>
    <dbReference type="NCBI Taxonomy" id="337641"/>
    <lineage>
        <taxon>Eukaryota</taxon>
        <taxon>Metazoa</taxon>
        <taxon>Chordata</taxon>
        <taxon>Craniata</taxon>
        <taxon>Vertebrata</taxon>
        <taxon>Euteleostomi</taxon>
        <taxon>Actinopterygii</taxon>
        <taxon>Neopterygii</taxon>
        <taxon>Teleostei</taxon>
        <taxon>Ostariophysi</taxon>
        <taxon>Siluriformes</taxon>
        <taxon>Bagridae</taxon>
        <taxon>Hemibagrus</taxon>
    </lineage>
</organism>
<dbReference type="AlphaFoldDB" id="A0A9D3SFV9"/>
<evidence type="ECO:0000313" key="7">
    <source>
        <dbReference type="Proteomes" id="UP000824219"/>
    </source>
</evidence>
<dbReference type="GO" id="GO:0005737">
    <property type="term" value="C:cytoplasm"/>
    <property type="evidence" value="ECO:0007669"/>
    <property type="project" value="TreeGrafter"/>
</dbReference>
<dbReference type="InterPro" id="IPR001452">
    <property type="entry name" value="SH3_domain"/>
</dbReference>
<keyword evidence="7" id="KW-1185">Reference proteome</keyword>
<keyword evidence="1 3" id="KW-0728">SH3 domain</keyword>
<name>A0A9D3SFV9_9TELE</name>
<dbReference type="Gene3D" id="2.30.30.40">
    <property type="entry name" value="SH3 Domains"/>
    <property type="match status" value="1"/>
</dbReference>
<dbReference type="Proteomes" id="UP000824219">
    <property type="component" value="Linkage Group LG16"/>
</dbReference>
<evidence type="ECO:0000256" key="2">
    <source>
        <dbReference type="ARBA" id="ARBA00022658"/>
    </source>
</evidence>
<feature type="region of interest" description="Disordered" evidence="4">
    <location>
        <begin position="118"/>
        <end position="154"/>
    </location>
</feature>
<evidence type="ECO:0000256" key="3">
    <source>
        <dbReference type="PROSITE-ProRule" id="PRU00192"/>
    </source>
</evidence>
<evidence type="ECO:0000256" key="1">
    <source>
        <dbReference type="ARBA" id="ARBA00022443"/>
    </source>
</evidence>
<proteinExistence type="predicted"/>
<feature type="domain" description="SH3" evidence="5">
    <location>
        <begin position="186"/>
        <end position="247"/>
    </location>
</feature>
<comment type="caution">
    <text evidence="6">The sequence shown here is derived from an EMBL/GenBank/DDBJ whole genome shotgun (WGS) entry which is preliminary data.</text>
</comment>
<dbReference type="EMBL" id="JAHKSW010000016">
    <property type="protein sequence ID" value="KAG7322747.1"/>
    <property type="molecule type" value="Genomic_DNA"/>
</dbReference>
<dbReference type="GO" id="GO:0005085">
    <property type="term" value="F:guanyl-nucleotide exchange factor activity"/>
    <property type="evidence" value="ECO:0007669"/>
    <property type="project" value="UniProtKB-KW"/>
</dbReference>
<reference evidence="6 7" key="1">
    <citation type="submission" date="2021-06" db="EMBL/GenBank/DDBJ databases">
        <title>Chromosome-level genome assembly of the red-tail catfish (Hemibagrus wyckioides).</title>
        <authorList>
            <person name="Shao F."/>
        </authorList>
    </citation>
    <scope>NUCLEOTIDE SEQUENCE [LARGE SCALE GENOMIC DNA]</scope>
    <source>
        <strain evidence="6">EC202008001</strain>
        <tissue evidence="6">Blood</tissue>
    </source>
</reference>
<dbReference type="PANTHER" id="PTHR22826">
    <property type="entry name" value="RHO GUANINE EXCHANGE FACTOR-RELATED"/>
    <property type="match status" value="1"/>
</dbReference>
<dbReference type="OrthoDB" id="8963151at2759"/>
<dbReference type="PANTHER" id="PTHR22826:SF207">
    <property type="entry name" value="PROTO-ONCOGENE DBL-LIKE ISOFORM X1"/>
    <property type="match status" value="1"/>
</dbReference>
<dbReference type="GO" id="GO:0016358">
    <property type="term" value="P:dendrite development"/>
    <property type="evidence" value="ECO:0007669"/>
    <property type="project" value="TreeGrafter"/>
</dbReference>
<evidence type="ECO:0000256" key="4">
    <source>
        <dbReference type="SAM" id="MobiDB-lite"/>
    </source>
</evidence>
<evidence type="ECO:0000259" key="5">
    <source>
        <dbReference type="PROSITE" id="PS50002"/>
    </source>
</evidence>
<evidence type="ECO:0000313" key="6">
    <source>
        <dbReference type="EMBL" id="KAG7322747.1"/>
    </source>
</evidence>
<dbReference type="PROSITE" id="PS50002">
    <property type="entry name" value="SH3"/>
    <property type="match status" value="1"/>
</dbReference>
<dbReference type="SUPFAM" id="SSF50044">
    <property type="entry name" value="SH3-domain"/>
    <property type="match status" value="1"/>
</dbReference>
<sequence>MAESGQFRGLPRIRRAAAIESFAVMVKDVAQLLQVFGTELAETELPEEPNAIELLTQLRDMEMAFDGFFEKHHLKMQQYLQLLRYELSFHERVSACMPWSPAPIAGCSGCFDVPPNSKGAPVHSDESGSSSPVLTDPVMFSPRPQSRNRRSWPGTSNSVDICETLEDWTTDLSFISDSDEEDEVLLVAGKYRALVDHLKCGKDEVIIKHGDVIHLLQESTAGRWHVKNLTRGGEGKLPADALNIILGNVDRSHVIRPRREFTAREI</sequence>
<dbReference type="InterPro" id="IPR036028">
    <property type="entry name" value="SH3-like_dom_sf"/>
</dbReference>
<dbReference type="InterPro" id="IPR051336">
    <property type="entry name" value="RhoGEF_Guanine_NuclExch_SF"/>
</dbReference>
<accession>A0A9D3SFV9</accession>
<gene>
    <name evidence="6" type="ORF">KOW79_014093</name>
</gene>
<protein>
    <recommendedName>
        <fullName evidence="5">SH3 domain-containing protein</fullName>
    </recommendedName>
</protein>